<dbReference type="RefSeq" id="WP_120637893.1">
    <property type="nucleotide sequence ID" value="NZ_RAQU01000038.1"/>
</dbReference>
<dbReference type="InterPro" id="IPR046373">
    <property type="entry name" value="Acyl-CoA_Oxase/DH_mid-dom_sf"/>
</dbReference>
<evidence type="ECO:0000259" key="9">
    <source>
        <dbReference type="Pfam" id="PF02771"/>
    </source>
</evidence>
<dbReference type="SUPFAM" id="SSF56645">
    <property type="entry name" value="Acyl-CoA dehydrogenase NM domain-like"/>
    <property type="match status" value="1"/>
</dbReference>
<dbReference type="InterPro" id="IPR006091">
    <property type="entry name" value="Acyl-CoA_Oxase/DH_mid-dom"/>
</dbReference>
<dbReference type="InParanoid" id="A0A3A9JLB6"/>
<evidence type="ECO:0000256" key="4">
    <source>
        <dbReference type="ARBA" id="ARBA00022827"/>
    </source>
</evidence>
<dbReference type="Proteomes" id="UP000274097">
    <property type="component" value="Unassembled WGS sequence"/>
</dbReference>
<evidence type="ECO:0000313" key="12">
    <source>
        <dbReference type="Proteomes" id="UP000274097"/>
    </source>
</evidence>
<sequence>MDFAFTPEQEALRETVRRFAETEMAPLVQAAEEEERFPKELFRRFGELGLIGVRYPAEDGGSGFDKISDCILREEMSRVCQSFASSWSGHSHLAIWPIWKAGTAEQKERFFQPALRGEKIAGFALSEPDGGSDIRSLRTRAVKVPGGWRLKGSKLYITNAPIADFVTLAARTAPELTGDAVSLFLVELPNPGIAISSLKKEGIRASETGLLMIDDAFVPDDALLGGQTGTYPVILESLSENRVGVAANALGMARAALEAAIDYASTRQVRGKPISQYQAIAHKLADMAADVEAARWLVYYGAWRVDQGNLDMATAAKVKLVASECALRVSEAAIRIHGGAGIMREYPVGRIHRDALVYVIGEGTSEIQRNLIARGLGL</sequence>
<dbReference type="PROSITE" id="PS00072">
    <property type="entry name" value="ACYL_COA_DH_1"/>
    <property type="match status" value="1"/>
</dbReference>
<dbReference type="Pfam" id="PF02770">
    <property type="entry name" value="Acyl-CoA_dh_M"/>
    <property type="match status" value="1"/>
</dbReference>
<dbReference type="FunFam" id="1.20.140.10:FF:000001">
    <property type="entry name" value="Acyl-CoA dehydrogenase"/>
    <property type="match status" value="1"/>
</dbReference>
<dbReference type="FunFam" id="1.10.540.10:FF:000002">
    <property type="entry name" value="Acyl-CoA dehydrogenase FadE19"/>
    <property type="match status" value="1"/>
</dbReference>
<dbReference type="EMBL" id="RFLX01000031">
    <property type="protein sequence ID" value="RMI17372.1"/>
    <property type="molecule type" value="Genomic_DNA"/>
</dbReference>
<dbReference type="GO" id="GO:0050660">
    <property type="term" value="F:flavin adenine dinucleotide binding"/>
    <property type="evidence" value="ECO:0007669"/>
    <property type="project" value="InterPro"/>
</dbReference>
<dbReference type="EMBL" id="RAQU01000038">
    <property type="protein sequence ID" value="RKK04596.1"/>
    <property type="molecule type" value="Genomic_DNA"/>
</dbReference>
<dbReference type="Gene3D" id="1.10.540.10">
    <property type="entry name" value="Acyl-CoA dehydrogenase/oxidase, N-terminal domain"/>
    <property type="match status" value="1"/>
</dbReference>
<evidence type="ECO:0000259" key="8">
    <source>
        <dbReference type="Pfam" id="PF02770"/>
    </source>
</evidence>
<dbReference type="GO" id="GO:0003995">
    <property type="term" value="F:acyl-CoA dehydrogenase activity"/>
    <property type="evidence" value="ECO:0007669"/>
    <property type="project" value="InterPro"/>
</dbReference>
<dbReference type="InterPro" id="IPR006089">
    <property type="entry name" value="Acyl-CoA_DH_CS"/>
</dbReference>
<evidence type="ECO:0000256" key="3">
    <source>
        <dbReference type="ARBA" id="ARBA00022630"/>
    </source>
</evidence>
<evidence type="ECO:0000313" key="13">
    <source>
        <dbReference type="Proteomes" id="UP000278036"/>
    </source>
</evidence>
<evidence type="ECO:0000259" key="7">
    <source>
        <dbReference type="Pfam" id="PF00441"/>
    </source>
</evidence>
<organism evidence="10 13">
    <name type="scientific">Teichococcus wenyumeiae</name>
    <dbReference type="NCBI Taxonomy" id="2478470"/>
    <lineage>
        <taxon>Bacteria</taxon>
        <taxon>Pseudomonadati</taxon>
        <taxon>Pseudomonadota</taxon>
        <taxon>Alphaproteobacteria</taxon>
        <taxon>Acetobacterales</taxon>
        <taxon>Roseomonadaceae</taxon>
        <taxon>Roseomonas</taxon>
    </lineage>
</organism>
<dbReference type="Pfam" id="PF00441">
    <property type="entry name" value="Acyl-CoA_dh_1"/>
    <property type="match status" value="1"/>
</dbReference>
<keyword evidence="4 6" id="KW-0274">FAD</keyword>
<keyword evidence="3 6" id="KW-0285">Flavoprotein</keyword>
<dbReference type="SUPFAM" id="SSF47203">
    <property type="entry name" value="Acyl-CoA dehydrogenase C-terminal domain-like"/>
    <property type="match status" value="1"/>
</dbReference>
<evidence type="ECO:0000256" key="1">
    <source>
        <dbReference type="ARBA" id="ARBA00001974"/>
    </source>
</evidence>
<comment type="caution">
    <text evidence="10">The sequence shown here is derived from an EMBL/GenBank/DDBJ whole genome shotgun (WGS) entry which is preliminary data.</text>
</comment>
<accession>A0A3A9JLB6</accession>
<protein>
    <submittedName>
        <fullName evidence="10">Acyl-CoA dehydrogenase</fullName>
    </submittedName>
</protein>
<dbReference type="AlphaFoldDB" id="A0A3A9JLB6"/>
<dbReference type="Gene3D" id="2.40.110.10">
    <property type="entry name" value="Butyryl-CoA Dehydrogenase, subunit A, domain 2"/>
    <property type="match status" value="1"/>
</dbReference>
<dbReference type="InterPro" id="IPR013786">
    <property type="entry name" value="AcylCoA_DH/ox_N"/>
</dbReference>
<dbReference type="PIRSF" id="PIRSF016578">
    <property type="entry name" value="HsaA"/>
    <property type="match status" value="1"/>
</dbReference>
<dbReference type="InterPro" id="IPR009100">
    <property type="entry name" value="AcylCoA_DH/oxidase_NM_dom_sf"/>
</dbReference>
<evidence type="ECO:0000313" key="11">
    <source>
        <dbReference type="EMBL" id="RMI17372.1"/>
    </source>
</evidence>
<name>A0A3A9JLB6_9PROT</name>
<dbReference type="Proteomes" id="UP000278036">
    <property type="component" value="Unassembled WGS sequence"/>
</dbReference>
<evidence type="ECO:0000313" key="10">
    <source>
        <dbReference type="EMBL" id="RKK04596.1"/>
    </source>
</evidence>
<dbReference type="InterPro" id="IPR009075">
    <property type="entry name" value="AcylCo_DH/oxidase_C"/>
</dbReference>
<keyword evidence="12" id="KW-1185">Reference proteome</keyword>
<evidence type="ECO:0000256" key="5">
    <source>
        <dbReference type="ARBA" id="ARBA00023002"/>
    </source>
</evidence>
<dbReference type="Gene3D" id="1.20.140.10">
    <property type="entry name" value="Butyryl-CoA Dehydrogenase, subunit A, domain 3"/>
    <property type="match status" value="1"/>
</dbReference>
<keyword evidence="5 6" id="KW-0560">Oxidoreductase</keyword>
<dbReference type="InterPro" id="IPR037069">
    <property type="entry name" value="AcylCoA_DH/ox_N_sf"/>
</dbReference>
<evidence type="ECO:0000256" key="2">
    <source>
        <dbReference type="ARBA" id="ARBA00009347"/>
    </source>
</evidence>
<dbReference type="PANTHER" id="PTHR43884">
    <property type="entry name" value="ACYL-COA DEHYDROGENASE"/>
    <property type="match status" value="1"/>
</dbReference>
<comment type="cofactor">
    <cofactor evidence="1 6">
        <name>FAD</name>
        <dbReference type="ChEBI" id="CHEBI:57692"/>
    </cofactor>
</comment>
<proteinExistence type="inferred from homology"/>
<dbReference type="InterPro" id="IPR036250">
    <property type="entry name" value="AcylCo_DH-like_C"/>
</dbReference>
<dbReference type="Pfam" id="PF02771">
    <property type="entry name" value="Acyl-CoA_dh_N"/>
    <property type="match status" value="1"/>
</dbReference>
<feature type="domain" description="Acyl-CoA dehydrogenase/oxidase N-terminal" evidence="9">
    <location>
        <begin position="6"/>
        <end position="118"/>
    </location>
</feature>
<evidence type="ECO:0000256" key="6">
    <source>
        <dbReference type="RuleBase" id="RU362125"/>
    </source>
</evidence>
<dbReference type="PANTHER" id="PTHR43884:SF12">
    <property type="entry name" value="ISOVALERYL-COA DEHYDROGENASE, MITOCHONDRIAL-RELATED"/>
    <property type="match status" value="1"/>
</dbReference>
<gene>
    <name evidence="10" type="ORF">D6Z83_08475</name>
    <name evidence="11" type="ORF">EBE87_22995</name>
</gene>
<reference evidence="10 13" key="1">
    <citation type="submission" date="2018-09" db="EMBL/GenBank/DDBJ databases">
        <title>Roseomonas sp. nov., isolated from feces of Tibetan antelopes in the Qinghai-Tibet plateau, China.</title>
        <authorList>
            <person name="Tian Z."/>
        </authorList>
    </citation>
    <scope>NUCLEOTIDE SEQUENCE [LARGE SCALE GENOMIC DNA]</scope>
    <source>
        <strain evidence="11 12">Z23</strain>
        <strain evidence="10 13">Z24</strain>
    </source>
</reference>
<feature type="domain" description="Acyl-CoA oxidase/dehydrogenase middle" evidence="8">
    <location>
        <begin position="122"/>
        <end position="215"/>
    </location>
</feature>
<feature type="domain" description="Acyl-CoA dehydrogenase/oxidase C-terminal" evidence="7">
    <location>
        <begin position="232"/>
        <end position="376"/>
    </location>
</feature>
<dbReference type="OrthoDB" id="5510711at2"/>
<comment type="similarity">
    <text evidence="2 6">Belongs to the acyl-CoA dehydrogenase family.</text>
</comment>